<dbReference type="AlphaFoldDB" id="A0A344PHK5"/>
<protein>
    <recommendedName>
        <fullName evidence="3">Sulfotransferase domain-containing protein</fullName>
    </recommendedName>
</protein>
<gene>
    <name evidence="1" type="ORF">DRW48_03370</name>
</gene>
<dbReference type="InterPro" id="IPR027417">
    <property type="entry name" value="P-loop_NTPase"/>
</dbReference>
<accession>A0A344PHK5</accession>
<name>A0A344PHK5_9RHOB</name>
<organism evidence="1 2">
    <name type="scientific">Paracoccus suum</name>
    <dbReference type="NCBI Taxonomy" id="2259340"/>
    <lineage>
        <taxon>Bacteria</taxon>
        <taxon>Pseudomonadati</taxon>
        <taxon>Pseudomonadota</taxon>
        <taxon>Alphaproteobacteria</taxon>
        <taxon>Rhodobacterales</taxon>
        <taxon>Paracoccaceae</taxon>
        <taxon>Paracoccus</taxon>
    </lineage>
</organism>
<proteinExistence type="predicted"/>
<dbReference type="OrthoDB" id="7841269at2"/>
<reference evidence="2" key="1">
    <citation type="submission" date="2018-07" db="EMBL/GenBank/DDBJ databases">
        <title>Genome sequencing of Paracoccus sp. SC2-6.</title>
        <authorList>
            <person name="Heo J."/>
            <person name="Kim S.-J."/>
            <person name="Kwon S.-W."/>
        </authorList>
    </citation>
    <scope>NUCLEOTIDE SEQUENCE [LARGE SCALE GENOMIC DNA]</scope>
    <source>
        <strain evidence="2">SC2-6</strain>
    </source>
</reference>
<sequence length="257" mass="29022">MPEDCTICVRGVFRSGTNFLKALLEVNYDCVVSYDSLGWKHGFFPIPSTNQGRLRLPNVPVVTMVKNPLHAAVSLYKYVNSGQPNMLSENTGTISQFIRSPFTIQNGDVEGGSQLWFPDLPTFWAQMSWNALSASDGRTPRFTLRYEDLLEDAEAAVAPIASAFSLARRSADFEQPDRRLKRLRDADHDPEKFYHKKKFDRQGVMQHSYLAEIPSADIDFIAQRLPYSLLERLGYATLVRDAVSDEALSERALDHAD</sequence>
<dbReference type="Proteomes" id="UP000252023">
    <property type="component" value="Chromosome"/>
</dbReference>
<evidence type="ECO:0008006" key="3">
    <source>
        <dbReference type="Google" id="ProtNLM"/>
    </source>
</evidence>
<dbReference type="Gene3D" id="3.40.50.300">
    <property type="entry name" value="P-loop containing nucleotide triphosphate hydrolases"/>
    <property type="match status" value="1"/>
</dbReference>
<dbReference type="SUPFAM" id="SSF52540">
    <property type="entry name" value="P-loop containing nucleoside triphosphate hydrolases"/>
    <property type="match status" value="1"/>
</dbReference>
<dbReference type="RefSeq" id="WP_114075179.1">
    <property type="nucleotide sequence ID" value="NZ_CP030918.1"/>
</dbReference>
<evidence type="ECO:0000313" key="2">
    <source>
        <dbReference type="Proteomes" id="UP000252023"/>
    </source>
</evidence>
<dbReference type="EMBL" id="CP030918">
    <property type="protein sequence ID" value="AXC48860.1"/>
    <property type="molecule type" value="Genomic_DNA"/>
</dbReference>
<evidence type="ECO:0000313" key="1">
    <source>
        <dbReference type="EMBL" id="AXC48860.1"/>
    </source>
</evidence>
<keyword evidence="2" id="KW-1185">Reference proteome</keyword>
<dbReference type="KEGG" id="pars:DRW48_03370"/>